<feature type="domain" description="C2H2-type" evidence="3">
    <location>
        <begin position="3"/>
        <end position="35"/>
    </location>
</feature>
<evidence type="ECO:0000313" key="4">
    <source>
        <dbReference type="EMBL" id="KAG2095281.1"/>
    </source>
</evidence>
<dbReference type="GO" id="GO:0008270">
    <property type="term" value="F:zinc ion binding"/>
    <property type="evidence" value="ECO:0007669"/>
    <property type="project" value="UniProtKB-KW"/>
</dbReference>
<keyword evidence="5" id="KW-1185">Reference proteome</keyword>
<organism evidence="4 5">
    <name type="scientific">Suillus discolor</name>
    <dbReference type="NCBI Taxonomy" id="1912936"/>
    <lineage>
        <taxon>Eukaryota</taxon>
        <taxon>Fungi</taxon>
        <taxon>Dikarya</taxon>
        <taxon>Basidiomycota</taxon>
        <taxon>Agaricomycotina</taxon>
        <taxon>Agaricomycetes</taxon>
        <taxon>Agaricomycetidae</taxon>
        <taxon>Boletales</taxon>
        <taxon>Suillineae</taxon>
        <taxon>Suillaceae</taxon>
        <taxon>Suillus</taxon>
    </lineage>
</organism>
<dbReference type="OrthoDB" id="3232986at2759"/>
<keyword evidence="1" id="KW-0863">Zinc-finger</keyword>
<dbReference type="InterPro" id="IPR013087">
    <property type="entry name" value="Znf_C2H2_type"/>
</dbReference>
<dbReference type="Pfam" id="PF18759">
    <property type="entry name" value="Plavaka"/>
    <property type="match status" value="2"/>
</dbReference>
<dbReference type="AlphaFoldDB" id="A0A9P7EWJ2"/>
<accession>A0A9P7EWJ2</accession>
<dbReference type="GeneID" id="64704433"/>
<gene>
    <name evidence="4" type="ORF">F5147DRAFT_778732</name>
</gene>
<protein>
    <recommendedName>
        <fullName evidence="3">C2H2-type domain-containing protein</fullName>
    </recommendedName>
</protein>
<dbReference type="EMBL" id="JABBWM010000075">
    <property type="protein sequence ID" value="KAG2095281.1"/>
    <property type="molecule type" value="Genomic_DNA"/>
</dbReference>
<keyword evidence="1" id="KW-0479">Metal-binding</keyword>
<evidence type="ECO:0000256" key="2">
    <source>
        <dbReference type="SAM" id="MobiDB-lite"/>
    </source>
</evidence>
<dbReference type="PROSITE" id="PS50157">
    <property type="entry name" value="ZINC_FINGER_C2H2_2"/>
    <property type="match status" value="1"/>
</dbReference>
<feature type="region of interest" description="Disordered" evidence="2">
    <location>
        <begin position="637"/>
        <end position="664"/>
    </location>
</feature>
<feature type="compositionally biased region" description="Acidic residues" evidence="2">
    <location>
        <begin position="639"/>
        <end position="664"/>
    </location>
</feature>
<dbReference type="RefSeq" id="XP_041287796.1">
    <property type="nucleotide sequence ID" value="XM_041442174.1"/>
</dbReference>
<reference evidence="4" key="1">
    <citation type="journal article" date="2020" name="New Phytol.">
        <title>Comparative genomics reveals dynamic genome evolution in host specialist ectomycorrhizal fungi.</title>
        <authorList>
            <person name="Lofgren L.A."/>
            <person name="Nguyen N.H."/>
            <person name="Vilgalys R."/>
            <person name="Ruytinx J."/>
            <person name="Liao H.L."/>
            <person name="Branco S."/>
            <person name="Kuo A."/>
            <person name="LaButti K."/>
            <person name="Lipzen A."/>
            <person name="Andreopoulos W."/>
            <person name="Pangilinan J."/>
            <person name="Riley R."/>
            <person name="Hundley H."/>
            <person name="Na H."/>
            <person name="Barry K."/>
            <person name="Grigoriev I.V."/>
            <person name="Stajich J.E."/>
            <person name="Kennedy P.G."/>
        </authorList>
    </citation>
    <scope>NUCLEOTIDE SEQUENCE</scope>
    <source>
        <strain evidence="4">FC423</strain>
    </source>
</reference>
<dbReference type="Proteomes" id="UP000823399">
    <property type="component" value="Unassembled WGS sequence"/>
</dbReference>
<evidence type="ECO:0000313" key="5">
    <source>
        <dbReference type="Proteomes" id="UP000823399"/>
    </source>
</evidence>
<sequence>MSISCPKCGKVFSKESSITRHLSQPRSSCHSSIRDMVDISQFAESILQLWRSPDPILYHSINSDAYPSHFDVDFFETEGEESMSAEEQYKDAGTRYSQDGLTFLDLFDADEYAEYRKDNLFYPFASKEEWEIADFLLCSPLSMAAINEFLALPIRFLLAILKSLILLIRGLKLSFSTTKELRSRAEMLPKGPSWKCQIIPSLHRTKTPIRLFWRDPVECLEALFSNPLFHDKLDFVPRRVYTTAAWLTRIYSEWLTGDFAWEFQSQVPRGATILELLIHFFSGLANIRMQTRMKLSSRAFLLTALLPILQYLHSNQRMRGVLEDCLIHQCLSIVLKLLMIAAEIGIMMSDPVGNVRHCYTPLAAYIIDTPEACMLACVHGKTSPFTMASYLEFWDNFRHSERTRHIILDQLAKIHVDPNDLEGYFDACTIYHLNGVHAPFWQDWPFACPLVFLTPEALHHWHKQFFDHDLQWCIAPVTGYHHYSGGITKLKQVTGRVHRDLQRYIVGLIIGAAPRRFVIVICALMDVRYMSQSPSPDDNLLASIDQSLSTFHQNKDVIMMLGAWTGMKKTINNYTHKVGALIQWSVDATEHAHVSEIKEPVRQTNNNDYDPQICCHLDRQDKLRQFAIAMTLKSGVLDPDPEELPMDEGDDEDIAELEEPSTDQ</sequence>
<proteinExistence type="predicted"/>
<name>A0A9P7EWJ2_9AGAM</name>
<evidence type="ECO:0000256" key="1">
    <source>
        <dbReference type="PROSITE-ProRule" id="PRU00042"/>
    </source>
</evidence>
<keyword evidence="1" id="KW-0862">Zinc</keyword>
<dbReference type="InterPro" id="IPR041078">
    <property type="entry name" value="Plavaka"/>
</dbReference>
<comment type="caution">
    <text evidence="4">The sequence shown here is derived from an EMBL/GenBank/DDBJ whole genome shotgun (WGS) entry which is preliminary data.</text>
</comment>
<evidence type="ECO:0000259" key="3">
    <source>
        <dbReference type="PROSITE" id="PS50157"/>
    </source>
</evidence>